<reference evidence="1 2" key="1">
    <citation type="submission" date="2019-10" db="EMBL/GenBank/DDBJ databases">
        <title>Georgenia wutianyii sp. nov. and Georgenia yuyongxinii sp. nov. isolated from plateau pika (Ochotona curzoniae) in the Qinghai-Tibet plateau of China.</title>
        <authorList>
            <person name="Tian Z."/>
        </authorList>
    </citation>
    <scope>NUCLEOTIDE SEQUENCE [LARGE SCALE GENOMIC DNA]</scope>
    <source>
        <strain evidence="1 2">JCM 19765</strain>
    </source>
</reference>
<dbReference type="Pfam" id="PF01042">
    <property type="entry name" value="Ribonuc_L-PSP"/>
    <property type="match status" value="1"/>
</dbReference>
<dbReference type="RefSeq" id="WP_152194050.1">
    <property type="nucleotide sequence ID" value="NZ_VUKD01000001.1"/>
</dbReference>
<dbReference type="CDD" id="cd00448">
    <property type="entry name" value="YjgF_YER057c_UK114_family"/>
    <property type="match status" value="1"/>
</dbReference>
<dbReference type="PANTHER" id="PTHR43857:SF1">
    <property type="entry name" value="YJGH FAMILY PROTEIN"/>
    <property type="match status" value="1"/>
</dbReference>
<keyword evidence="2" id="KW-1185">Reference proteome</keyword>
<dbReference type="AlphaFoldDB" id="A0A6N7ECZ5"/>
<dbReference type="OrthoDB" id="3212792at2"/>
<dbReference type="Proteomes" id="UP000437709">
    <property type="component" value="Unassembled WGS sequence"/>
</dbReference>
<name>A0A6N7ECZ5_9MICO</name>
<dbReference type="InterPro" id="IPR006175">
    <property type="entry name" value="YjgF/YER057c/UK114"/>
</dbReference>
<protein>
    <submittedName>
        <fullName evidence="1">RidA family protein</fullName>
    </submittedName>
</protein>
<dbReference type="SUPFAM" id="SSF55298">
    <property type="entry name" value="YjgF-like"/>
    <property type="match status" value="1"/>
</dbReference>
<evidence type="ECO:0000313" key="1">
    <source>
        <dbReference type="EMBL" id="MPV35850.1"/>
    </source>
</evidence>
<dbReference type="Gene3D" id="3.30.1330.40">
    <property type="entry name" value="RutC-like"/>
    <property type="match status" value="1"/>
</dbReference>
<gene>
    <name evidence="1" type="ORF">GB881_02080</name>
</gene>
<sequence length="133" mass="13349">MVGLTHINPAGMHESPAFSQGVLTSGPGRLLVVGGQNGVDASGQVVGPGLAEQTAQALRNVLAVLAEVGATQRDVVRLGIYVVAGEDVMAGYAASAEVWGAHPTAVTVLEVAGLGPPGALVEIEALAYVPEQD</sequence>
<accession>A0A6N7ECZ5</accession>
<dbReference type="PANTHER" id="PTHR43857">
    <property type="entry name" value="BLR7761 PROTEIN"/>
    <property type="match status" value="1"/>
</dbReference>
<evidence type="ECO:0000313" key="2">
    <source>
        <dbReference type="Proteomes" id="UP000437709"/>
    </source>
</evidence>
<dbReference type="EMBL" id="WHPC01000004">
    <property type="protein sequence ID" value="MPV35850.1"/>
    <property type="molecule type" value="Genomic_DNA"/>
</dbReference>
<comment type="caution">
    <text evidence="1">The sequence shown here is derived from an EMBL/GenBank/DDBJ whole genome shotgun (WGS) entry which is preliminary data.</text>
</comment>
<organism evidence="1 2">
    <name type="scientific">Georgenia subflava</name>
    <dbReference type="NCBI Taxonomy" id="1622177"/>
    <lineage>
        <taxon>Bacteria</taxon>
        <taxon>Bacillati</taxon>
        <taxon>Actinomycetota</taxon>
        <taxon>Actinomycetes</taxon>
        <taxon>Micrococcales</taxon>
        <taxon>Bogoriellaceae</taxon>
        <taxon>Georgenia</taxon>
    </lineage>
</organism>
<dbReference type="InterPro" id="IPR035959">
    <property type="entry name" value="RutC-like_sf"/>
</dbReference>
<proteinExistence type="predicted"/>